<dbReference type="RefSeq" id="WP_262845536.1">
    <property type="nucleotide sequence ID" value="NZ_JANZYP010000040.1"/>
</dbReference>
<keyword evidence="5" id="KW-1185">Reference proteome</keyword>
<dbReference type="InterPro" id="IPR027417">
    <property type="entry name" value="P-loop_NTPase"/>
</dbReference>
<dbReference type="Gene3D" id="3.40.50.300">
    <property type="entry name" value="P-loop containing nucleotide triphosphate hydrolases"/>
    <property type="match status" value="1"/>
</dbReference>
<protein>
    <submittedName>
        <fullName evidence="4">LuxR C-terminal-related transcriptional regulator</fullName>
    </submittedName>
</protein>
<comment type="caution">
    <text evidence="4">The sequence shown here is derived from an EMBL/GenBank/DDBJ whole genome shotgun (WGS) entry which is preliminary data.</text>
</comment>
<dbReference type="InterPro" id="IPR036388">
    <property type="entry name" value="WH-like_DNA-bd_sf"/>
</dbReference>
<dbReference type="SMART" id="SM00421">
    <property type="entry name" value="HTH_LUXR"/>
    <property type="match status" value="1"/>
</dbReference>
<dbReference type="EMBL" id="JBHSFN010000037">
    <property type="protein sequence ID" value="MFC4591808.1"/>
    <property type="molecule type" value="Genomic_DNA"/>
</dbReference>
<evidence type="ECO:0000256" key="2">
    <source>
        <dbReference type="ARBA" id="ARBA00022840"/>
    </source>
</evidence>
<accession>A0ABV9ESG8</accession>
<dbReference type="Pfam" id="PF00196">
    <property type="entry name" value="GerE"/>
    <property type="match status" value="1"/>
</dbReference>
<gene>
    <name evidence="4" type="ORF">ACFO8L_37350</name>
</gene>
<keyword evidence="1" id="KW-0547">Nucleotide-binding</keyword>
<dbReference type="Pfam" id="PF13191">
    <property type="entry name" value="AAA_16"/>
    <property type="match status" value="1"/>
</dbReference>
<dbReference type="PROSITE" id="PS50043">
    <property type="entry name" value="HTH_LUXR_2"/>
    <property type="match status" value="1"/>
</dbReference>
<dbReference type="SUPFAM" id="SSF52540">
    <property type="entry name" value="P-loop containing nucleoside triphosphate hydrolases"/>
    <property type="match status" value="1"/>
</dbReference>
<dbReference type="Proteomes" id="UP001595891">
    <property type="component" value="Unassembled WGS sequence"/>
</dbReference>
<dbReference type="InterPro" id="IPR000792">
    <property type="entry name" value="Tscrpt_reg_LuxR_C"/>
</dbReference>
<feature type="domain" description="HTH luxR-type" evidence="3">
    <location>
        <begin position="813"/>
        <end position="878"/>
    </location>
</feature>
<proteinExistence type="predicted"/>
<evidence type="ECO:0000256" key="1">
    <source>
        <dbReference type="ARBA" id="ARBA00022741"/>
    </source>
</evidence>
<dbReference type="SUPFAM" id="SSF46894">
    <property type="entry name" value="C-terminal effector domain of the bipartite response regulators"/>
    <property type="match status" value="1"/>
</dbReference>
<dbReference type="Gene3D" id="1.10.10.10">
    <property type="entry name" value="Winged helix-like DNA-binding domain superfamily/Winged helix DNA-binding domain"/>
    <property type="match status" value="1"/>
</dbReference>
<evidence type="ECO:0000313" key="4">
    <source>
        <dbReference type="EMBL" id="MFC4591808.1"/>
    </source>
</evidence>
<name>A0ABV9ESG8_9ACTN</name>
<dbReference type="InterPro" id="IPR041664">
    <property type="entry name" value="AAA_16"/>
</dbReference>
<evidence type="ECO:0000313" key="5">
    <source>
        <dbReference type="Proteomes" id="UP001595891"/>
    </source>
</evidence>
<dbReference type="PROSITE" id="PS00622">
    <property type="entry name" value="HTH_LUXR_1"/>
    <property type="match status" value="1"/>
</dbReference>
<keyword evidence="2" id="KW-0067">ATP-binding</keyword>
<sequence>MKGEWPFVGREREMTTITAALRMPGQAGVALTGPAGTGKTELMRNTLARLARADRSYKVLPTMTCTAGPPTPFGAVHRILPRPPAEEPPMWNPVQRAAEALKATAAGRTLVVSVDDAHLLDDLSMLLIAELSRSGAARVVVSIRDGERAPEPLTALWQERVLERIDVHPLSDAEMEAALAKALDGQIERTTMARLQGAARGNPLLLRELVESGQAEGTLTDSEGVWLWRGPWKASPRLRELIRARVARLDADQRHALELLAFAGVLGLSLLARLTSPVAIERLERSGLVQIDRDGDRVQVRLGHPLHGDIVHATLPVTRARARQAELADAIEAYGARRGDDALHVALWRLESGTPATRESLLAAARQAWGGYDVRLTRRLAKAAIAAGSVEAVPLLGDLLLFSGGPGEAEAFYAAPPACADRHGRVRLDFVRGVNLLWAHDRVDDGLALLAAAAPAMLASSWRDDLGPTYVAWLAYVGRCEAALRLSRELAELPGLSAAGETVRLAAHSMVTAFTGRNVEGSQAARRALDRMDDHVATYPWLRGIPTLGAVYALQFAGDLRGADLAARHWHDTMTGNPTAWPYATTLSSLALGRSARLLGRARSSVSHLRDARRLWAEQETNVLAHVGAAELAHSLALLGDLDGARRLLQEARARPLDAFALFNFSLDAAASAVAAAEGDIGGAVAVSLRAAGRAGEMGAHSWELCLLHDVVRLGEPGAALDRLAELAGTADGPLPPLFARHAAALAGRDAAGLDAVAAGFARLGAHLTAAEAASQAAGAHRERGMKDSAGRSSWHAAEWTALCEDARTPALDLSLAPVLTRREHQIALRAARGETNPQIATALGIAARTVGNHLSHSYDKLGISGRAELPGLFRDHGGHHGPAPR</sequence>
<dbReference type="PANTHER" id="PTHR16305">
    <property type="entry name" value="TESTICULAR SOLUBLE ADENYLYL CYCLASE"/>
    <property type="match status" value="1"/>
</dbReference>
<organism evidence="4 5">
    <name type="scientific">Sphaerisporangium corydalis</name>
    <dbReference type="NCBI Taxonomy" id="1441875"/>
    <lineage>
        <taxon>Bacteria</taxon>
        <taxon>Bacillati</taxon>
        <taxon>Actinomycetota</taxon>
        <taxon>Actinomycetes</taxon>
        <taxon>Streptosporangiales</taxon>
        <taxon>Streptosporangiaceae</taxon>
        <taxon>Sphaerisporangium</taxon>
    </lineage>
</organism>
<dbReference type="InterPro" id="IPR016032">
    <property type="entry name" value="Sig_transdc_resp-reg_C-effctor"/>
</dbReference>
<reference evidence="5" key="1">
    <citation type="journal article" date="2019" name="Int. J. Syst. Evol. Microbiol.">
        <title>The Global Catalogue of Microorganisms (GCM) 10K type strain sequencing project: providing services to taxonomists for standard genome sequencing and annotation.</title>
        <authorList>
            <consortium name="The Broad Institute Genomics Platform"/>
            <consortium name="The Broad Institute Genome Sequencing Center for Infectious Disease"/>
            <person name="Wu L."/>
            <person name="Ma J."/>
        </authorList>
    </citation>
    <scope>NUCLEOTIDE SEQUENCE [LARGE SCALE GENOMIC DNA]</scope>
    <source>
        <strain evidence="5">CCUG 49560</strain>
    </source>
</reference>
<dbReference type="PANTHER" id="PTHR16305:SF28">
    <property type="entry name" value="GUANYLATE CYCLASE DOMAIN-CONTAINING PROTEIN"/>
    <property type="match status" value="1"/>
</dbReference>
<dbReference type="PRINTS" id="PR00038">
    <property type="entry name" value="HTHLUXR"/>
</dbReference>
<evidence type="ECO:0000259" key="3">
    <source>
        <dbReference type="PROSITE" id="PS50043"/>
    </source>
</evidence>
<dbReference type="CDD" id="cd06170">
    <property type="entry name" value="LuxR_C_like"/>
    <property type="match status" value="1"/>
</dbReference>